<evidence type="ECO:0000256" key="12">
    <source>
        <dbReference type="ARBA" id="ARBA00023288"/>
    </source>
</evidence>
<evidence type="ECO:0000256" key="9">
    <source>
        <dbReference type="ARBA" id="ARBA00023139"/>
    </source>
</evidence>
<dbReference type="InterPro" id="IPR029046">
    <property type="entry name" value="LolA/LolB/LppX"/>
</dbReference>
<gene>
    <name evidence="14" type="primary">lolB</name>
    <name evidence="14" type="ORF">H9850_08735</name>
</gene>
<dbReference type="Proteomes" id="UP000886829">
    <property type="component" value="Unassembled WGS sequence"/>
</dbReference>
<evidence type="ECO:0000256" key="10">
    <source>
        <dbReference type="ARBA" id="ARBA00023186"/>
    </source>
</evidence>
<dbReference type="AlphaFoldDB" id="A0A9D1WE74"/>
<reference evidence="14" key="1">
    <citation type="journal article" date="2021" name="PeerJ">
        <title>Extensive microbial diversity within the chicken gut microbiome revealed by metagenomics and culture.</title>
        <authorList>
            <person name="Gilroy R."/>
            <person name="Ravi A."/>
            <person name="Getino M."/>
            <person name="Pursley I."/>
            <person name="Horton D.L."/>
            <person name="Alikhan N.F."/>
            <person name="Baker D."/>
            <person name="Gharbi K."/>
            <person name="Hall N."/>
            <person name="Watson M."/>
            <person name="Adriaenssens E.M."/>
            <person name="Foster-Nyarko E."/>
            <person name="Jarju S."/>
            <person name="Secka A."/>
            <person name="Antonio M."/>
            <person name="Oren A."/>
            <person name="Chaudhuri R.R."/>
            <person name="La Ragione R."/>
            <person name="Hildebrand F."/>
            <person name="Pallen M.J."/>
        </authorList>
    </citation>
    <scope>NUCLEOTIDE SEQUENCE</scope>
    <source>
        <strain evidence="14">USASDec5-558</strain>
    </source>
</reference>
<keyword evidence="7" id="KW-0653">Protein transport</keyword>
<dbReference type="InterPro" id="IPR004565">
    <property type="entry name" value="OM_lipoprot_LolB"/>
</dbReference>
<dbReference type="SUPFAM" id="SSF89392">
    <property type="entry name" value="Prokaryotic lipoproteins and lipoprotein localization factors"/>
    <property type="match status" value="1"/>
</dbReference>
<evidence type="ECO:0000256" key="7">
    <source>
        <dbReference type="ARBA" id="ARBA00022927"/>
    </source>
</evidence>
<feature type="signal peptide" evidence="13">
    <location>
        <begin position="1"/>
        <end position="29"/>
    </location>
</feature>
<evidence type="ECO:0000256" key="2">
    <source>
        <dbReference type="ARBA" id="ARBA00009696"/>
    </source>
</evidence>
<organism evidence="14 15">
    <name type="scientific">Candidatus Anaerobiospirillum pullistercoris</name>
    <dbReference type="NCBI Taxonomy" id="2838452"/>
    <lineage>
        <taxon>Bacteria</taxon>
        <taxon>Pseudomonadati</taxon>
        <taxon>Pseudomonadota</taxon>
        <taxon>Gammaproteobacteria</taxon>
        <taxon>Aeromonadales</taxon>
        <taxon>Succinivibrionaceae</taxon>
        <taxon>Anaerobiospirillum</taxon>
    </lineage>
</organism>
<keyword evidence="6 13" id="KW-0732">Signal</keyword>
<keyword evidence="9" id="KW-0564">Palmitate</keyword>
<evidence type="ECO:0000256" key="8">
    <source>
        <dbReference type="ARBA" id="ARBA00023136"/>
    </source>
</evidence>
<evidence type="ECO:0000256" key="13">
    <source>
        <dbReference type="SAM" id="SignalP"/>
    </source>
</evidence>
<keyword evidence="8" id="KW-0472">Membrane</keyword>
<evidence type="ECO:0000313" key="15">
    <source>
        <dbReference type="Proteomes" id="UP000886829"/>
    </source>
</evidence>
<dbReference type="Pfam" id="PF03550">
    <property type="entry name" value="LolB"/>
    <property type="match status" value="1"/>
</dbReference>
<evidence type="ECO:0000313" key="14">
    <source>
        <dbReference type="EMBL" id="HIX57539.1"/>
    </source>
</evidence>
<evidence type="ECO:0000256" key="6">
    <source>
        <dbReference type="ARBA" id="ARBA00022729"/>
    </source>
</evidence>
<comment type="subcellular location">
    <subcellularLocation>
        <location evidence="1">Cell outer membrane</location>
        <topology evidence="1">Lipid-anchor</topology>
    </subcellularLocation>
</comment>
<comment type="caution">
    <text evidence="14">The sequence shown here is derived from an EMBL/GenBank/DDBJ whole genome shotgun (WGS) entry which is preliminary data.</text>
</comment>
<feature type="chain" id="PRO_5039479685" description="Outer-membrane lipoprotein LolB" evidence="13">
    <location>
        <begin position="30"/>
        <end position="211"/>
    </location>
</feature>
<name>A0A9D1WE74_9GAMM</name>
<keyword evidence="11" id="KW-0998">Cell outer membrane</keyword>
<evidence type="ECO:0000256" key="1">
    <source>
        <dbReference type="ARBA" id="ARBA00004459"/>
    </source>
</evidence>
<dbReference type="NCBIfam" id="TIGR00548">
    <property type="entry name" value="lolB"/>
    <property type="match status" value="1"/>
</dbReference>
<proteinExistence type="inferred from homology"/>
<reference evidence="14" key="2">
    <citation type="submission" date="2021-04" db="EMBL/GenBank/DDBJ databases">
        <authorList>
            <person name="Gilroy R."/>
        </authorList>
    </citation>
    <scope>NUCLEOTIDE SEQUENCE</scope>
    <source>
        <strain evidence="14">USASDec5-558</strain>
    </source>
</reference>
<evidence type="ECO:0000256" key="4">
    <source>
        <dbReference type="ARBA" id="ARBA00016202"/>
    </source>
</evidence>
<comment type="similarity">
    <text evidence="2">Belongs to the LolB family.</text>
</comment>
<dbReference type="Gene3D" id="2.50.20.10">
    <property type="entry name" value="Lipoprotein localisation LolA/LolB/LppX"/>
    <property type="match status" value="1"/>
</dbReference>
<protein>
    <recommendedName>
        <fullName evidence="4">Outer-membrane lipoprotein LolB</fullName>
    </recommendedName>
</protein>
<dbReference type="EMBL" id="DXEV01000171">
    <property type="protein sequence ID" value="HIX57539.1"/>
    <property type="molecule type" value="Genomic_DNA"/>
</dbReference>
<comment type="subunit">
    <text evidence="3">Monomer.</text>
</comment>
<dbReference type="GO" id="GO:0015031">
    <property type="term" value="P:protein transport"/>
    <property type="evidence" value="ECO:0007669"/>
    <property type="project" value="UniProtKB-KW"/>
</dbReference>
<dbReference type="GO" id="GO:0009279">
    <property type="term" value="C:cell outer membrane"/>
    <property type="evidence" value="ECO:0007669"/>
    <property type="project" value="UniProtKB-SubCell"/>
</dbReference>
<evidence type="ECO:0000256" key="5">
    <source>
        <dbReference type="ARBA" id="ARBA00022448"/>
    </source>
</evidence>
<accession>A0A9D1WE74</accession>
<keyword evidence="5" id="KW-0813">Transport</keyword>
<keyword evidence="10" id="KW-0143">Chaperone</keyword>
<evidence type="ECO:0000256" key="3">
    <source>
        <dbReference type="ARBA" id="ARBA00011245"/>
    </source>
</evidence>
<keyword evidence="12 14" id="KW-0449">Lipoprotein</keyword>
<evidence type="ECO:0000256" key="11">
    <source>
        <dbReference type="ARBA" id="ARBA00023237"/>
    </source>
</evidence>
<sequence>MSTKTLWTKARRYVLASSLGLLLPLGLNGCQTALESGPLITDQSYWQGMQERLQQIKSVQLRGNVSIAYKSDRFSTNFVYRSTAPGTYSLLLVSSLGSQLADLKVTPEAAVLIADNHTFTAQSPQELFAQVTKIPLPLDDFQSIIIGKALPSSTFTSNGILRTTTLPDFQVAYNDYLSLPESQLSLPKEIEVLGPNLRLVVKTRAVEKLEL</sequence>